<dbReference type="GO" id="GO:0000813">
    <property type="term" value="C:ESCRT I complex"/>
    <property type="evidence" value="ECO:0007669"/>
    <property type="project" value="TreeGrafter"/>
</dbReference>
<dbReference type="PANTHER" id="PTHR13678:SF2">
    <property type="entry name" value="VACUOLAR PROTEIN SORTING-ASSOCIATED PROTEIN 37A"/>
    <property type="match status" value="1"/>
</dbReference>
<comment type="similarity">
    <text evidence="2">Belongs to the VPS37 family.</text>
</comment>
<accession>A0A6A6Q3S3</accession>
<dbReference type="EMBL" id="MU001632">
    <property type="protein sequence ID" value="KAF2486932.1"/>
    <property type="molecule type" value="Genomic_DNA"/>
</dbReference>
<dbReference type="RefSeq" id="XP_033593501.1">
    <property type="nucleotide sequence ID" value="XM_033736670.1"/>
</dbReference>
<evidence type="ECO:0000256" key="6">
    <source>
        <dbReference type="PROSITE-ProRule" id="PRU00646"/>
    </source>
</evidence>
<feature type="compositionally biased region" description="Pro residues" evidence="7">
    <location>
        <begin position="40"/>
        <end position="49"/>
    </location>
</feature>
<evidence type="ECO:0000256" key="4">
    <source>
        <dbReference type="ARBA" id="ARBA00022753"/>
    </source>
</evidence>
<proteinExistence type="inferred from homology"/>
<dbReference type="SUPFAM" id="SSF140111">
    <property type="entry name" value="Endosomal sorting complex assembly domain"/>
    <property type="match status" value="1"/>
</dbReference>
<evidence type="ECO:0000256" key="7">
    <source>
        <dbReference type="SAM" id="MobiDB-lite"/>
    </source>
</evidence>
<protein>
    <recommendedName>
        <fullName evidence="8">VPS37 C-terminal domain-containing protein</fullName>
    </recommendedName>
</protein>
<evidence type="ECO:0000256" key="5">
    <source>
        <dbReference type="ARBA" id="ARBA00022927"/>
    </source>
</evidence>
<dbReference type="PROSITE" id="PS51314">
    <property type="entry name" value="VPS37_C"/>
    <property type="match status" value="1"/>
</dbReference>
<dbReference type="GO" id="GO:0006623">
    <property type="term" value="P:protein targeting to vacuole"/>
    <property type="evidence" value="ECO:0007669"/>
    <property type="project" value="TreeGrafter"/>
</dbReference>
<comment type="subcellular location">
    <subcellularLocation>
        <location evidence="1">Endosome</location>
    </subcellularLocation>
</comment>
<evidence type="ECO:0000256" key="1">
    <source>
        <dbReference type="ARBA" id="ARBA00004177"/>
    </source>
</evidence>
<evidence type="ECO:0000256" key="3">
    <source>
        <dbReference type="ARBA" id="ARBA00022448"/>
    </source>
</evidence>
<keyword evidence="4" id="KW-0967">Endosome</keyword>
<evidence type="ECO:0000313" key="10">
    <source>
        <dbReference type="Proteomes" id="UP000799767"/>
    </source>
</evidence>
<evidence type="ECO:0000313" key="9">
    <source>
        <dbReference type="EMBL" id="KAF2486932.1"/>
    </source>
</evidence>
<sequence>MSYDATSLPQPQPTPPYYAVTPPAPPPKPSSAEQQQHQGPPLPPPPPNYNEPLELDGRSAYDASSQQPRRYASPPQQQQLSIPPIEPGWLPESIKDKSTSDLHHLLSNTTLQTSLLSAPQTTHPSIPASHSALTPLLDANLHLSNTLLTLEQTLSQKRAQTQSRLLALKALERQHRAKLEETESALQQWSPMALYQRLSASVGEQENLVRGVEESWMEDVSPGGNGGAASSAEVEAFVKRVKEGRKLAFLRRERKGRWDEGRVGGWR</sequence>
<evidence type="ECO:0000259" key="8">
    <source>
        <dbReference type="PROSITE" id="PS51314"/>
    </source>
</evidence>
<keyword evidence="3 6" id="KW-0813">Transport</keyword>
<feature type="region of interest" description="Disordered" evidence="7">
    <location>
        <begin position="1"/>
        <end position="95"/>
    </location>
</feature>
<dbReference type="Pfam" id="PF07200">
    <property type="entry name" value="Mod_r"/>
    <property type="match status" value="1"/>
</dbReference>
<organism evidence="9 10">
    <name type="scientific">Neohortaea acidophila</name>
    <dbReference type="NCBI Taxonomy" id="245834"/>
    <lineage>
        <taxon>Eukaryota</taxon>
        <taxon>Fungi</taxon>
        <taxon>Dikarya</taxon>
        <taxon>Ascomycota</taxon>
        <taxon>Pezizomycotina</taxon>
        <taxon>Dothideomycetes</taxon>
        <taxon>Dothideomycetidae</taxon>
        <taxon>Mycosphaerellales</taxon>
        <taxon>Teratosphaeriaceae</taxon>
        <taxon>Neohortaea</taxon>
    </lineage>
</organism>
<feature type="compositionally biased region" description="Low complexity" evidence="7">
    <location>
        <begin position="73"/>
        <end position="83"/>
    </location>
</feature>
<dbReference type="AlphaFoldDB" id="A0A6A6Q3S3"/>
<keyword evidence="10" id="KW-1185">Reference proteome</keyword>
<gene>
    <name evidence="9" type="ORF">BDY17DRAFT_321681</name>
</gene>
<feature type="compositionally biased region" description="Pro residues" evidence="7">
    <location>
        <begin position="10"/>
        <end position="29"/>
    </location>
</feature>
<reference evidence="9" key="1">
    <citation type="journal article" date="2020" name="Stud. Mycol.">
        <title>101 Dothideomycetes genomes: a test case for predicting lifestyles and emergence of pathogens.</title>
        <authorList>
            <person name="Haridas S."/>
            <person name="Albert R."/>
            <person name="Binder M."/>
            <person name="Bloem J."/>
            <person name="Labutti K."/>
            <person name="Salamov A."/>
            <person name="Andreopoulos B."/>
            <person name="Baker S."/>
            <person name="Barry K."/>
            <person name="Bills G."/>
            <person name="Bluhm B."/>
            <person name="Cannon C."/>
            <person name="Castanera R."/>
            <person name="Culley D."/>
            <person name="Daum C."/>
            <person name="Ezra D."/>
            <person name="Gonzalez J."/>
            <person name="Henrissat B."/>
            <person name="Kuo A."/>
            <person name="Liang C."/>
            <person name="Lipzen A."/>
            <person name="Lutzoni F."/>
            <person name="Magnuson J."/>
            <person name="Mondo S."/>
            <person name="Nolan M."/>
            <person name="Ohm R."/>
            <person name="Pangilinan J."/>
            <person name="Park H.-J."/>
            <person name="Ramirez L."/>
            <person name="Alfaro M."/>
            <person name="Sun H."/>
            <person name="Tritt A."/>
            <person name="Yoshinaga Y."/>
            <person name="Zwiers L.-H."/>
            <person name="Turgeon B."/>
            <person name="Goodwin S."/>
            <person name="Spatafora J."/>
            <person name="Crous P."/>
            <person name="Grigoriev I."/>
        </authorList>
    </citation>
    <scope>NUCLEOTIDE SEQUENCE</scope>
    <source>
        <strain evidence="9">CBS 113389</strain>
    </source>
</reference>
<feature type="domain" description="VPS37 C-terminal" evidence="8">
    <location>
        <begin position="172"/>
        <end position="267"/>
    </location>
</feature>
<name>A0A6A6Q3S3_9PEZI</name>
<evidence type="ECO:0000256" key="2">
    <source>
        <dbReference type="ARBA" id="ARBA00007617"/>
    </source>
</evidence>
<dbReference type="OrthoDB" id="10260857at2759"/>
<dbReference type="GO" id="GO:0006612">
    <property type="term" value="P:protein targeting to membrane"/>
    <property type="evidence" value="ECO:0007669"/>
    <property type="project" value="TreeGrafter"/>
</dbReference>
<keyword evidence="5 6" id="KW-0653">Protein transport</keyword>
<dbReference type="GO" id="GO:0043162">
    <property type="term" value="P:ubiquitin-dependent protein catabolic process via the multivesicular body sorting pathway"/>
    <property type="evidence" value="ECO:0007669"/>
    <property type="project" value="TreeGrafter"/>
</dbReference>
<dbReference type="Proteomes" id="UP000799767">
    <property type="component" value="Unassembled WGS sequence"/>
</dbReference>
<dbReference type="GeneID" id="54477672"/>
<dbReference type="InterPro" id="IPR009851">
    <property type="entry name" value="Mod_r"/>
</dbReference>
<dbReference type="PANTHER" id="PTHR13678">
    <property type="entry name" value="VACUOLAR PROTEIN SORTING-ASSOCIATED PROTEIN 37"/>
    <property type="match status" value="1"/>
</dbReference>
<dbReference type="InterPro" id="IPR037202">
    <property type="entry name" value="ESCRT_assembly_dom"/>
</dbReference>